<name>A0A9K3PMP1_9STRA</name>
<sequence length="145" mass="16122">MSKQVVFSNVEIREYPYVLGDNPACSSGAPLSIDWKPQDMYTRDIEMFEYTRKDSRKRKAPKVSVQRRAHILLSSGYSIDQIGAAVLKVDEIKKMRADSLKSTGLGDRTKMLLESTGRIPKDILTGMAGLLVVKPTKSTITARSA</sequence>
<comment type="caution">
    <text evidence="1">The sequence shown here is derived from an EMBL/GenBank/DDBJ whole genome shotgun (WGS) entry which is preliminary data.</text>
</comment>
<evidence type="ECO:0000313" key="1">
    <source>
        <dbReference type="EMBL" id="KAG7353110.1"/>
    </source>
</evidence>
<proteinExistence type="predicted"/>
<organism evidence="1 2">
    <name type="scientific">Nitzschia inconspicua</name>
    <dbReference type="NCBI Taxonomy" id="303405"/>
    <lineage>
        <taxon>Eukaryota</taxon>
        <taxon>Sar</taxon>
        <taxon>Stramenopiles</taxon>
        <taxon>Ochrophyta</taxon>
        <taxon>Bacillariophyta</taxon>
        <taxon>Bacillariophyceae</taxon>
        <taxon>Bacillariophycidae</taxon>
        <taxon>Bacillariales</taxon>
        <taxon>Bacillariaceae</taxon>
        <taxon>Nitzschia</taxon>
    </lineage>
</organism>
<reference evidence="1" key="2">
    <citation type="submission" date="2021-04" db="EMBL/GenBank/DDBJ databases">
        <authorList>
            <person name="Podell S."/>
        </authorList>
    </citation>
    <scope>NUCLEOTIDE SEQUENCE</scope>
    <source>
        <strain evidence="1">Hildebrandi</strain>
    </source>
</reference>
<dbReference type="EMBL" id="JAGRRH010000017">
    <property type="protein sequence ID" value="KAG7353110.1"/>
    <property type="molecule type" value="Genomic_DNA"/>
</dbReference>
<accession>A0A9K3PMP1</accession>
<reference evidence="1" key="1">
    <citation type="journal article" date="2021" name="Sci. Rep.">
        <title>Diploid genomic architecture of Nitzschia inconspicua, an elite biomass production diatom.</title>
        <authorList>
            <person name="Oliver A."/>
            <person name="Podell S."/>
            <person name="Pinowska A."/>
            <person name="Traller J.C."/>
            <person name="Smith S.R."/>
            <person name="McClure R."/>
            <person name="Beliaev A."/>
            <person name="Bohutskyi P."/>
            <person name="Hill E.A."/>
            <person name="Rabines A."/>
            <person name="Zheng H."/>
            <person name="Allen L.Z."/>
            <person name="Kuo A."/>
            <person name="Grigoriev I.V."/>
            <person name="Allen A.E."/>
            <person name="Hazlebeck D."/>
            <person name="Allen E.E."/>
        </authorList>
    </citation>
    <scope>NUCLEOTIDE SEQUENCE</scope>
    <source>
        <strain evidence="1">Hildebrandi</strain>
    </source>
</reference>
<dbReference type="AlphaFoldDB" id="A0A9K3PMP1"/>
<protein>
    <submittedName>
        <fullName evidence="1">Uncharacterized protein</fullName>
    </submittedName>
</protein>
<dbReference type="OrthoDB" id="42292at2759"/>
<evidence type="ECO:0000313" key="2">
    <source>
        <dbReference type="Proteomes" id="UP000693970"/>
    </source>
</evidence>
<gene>
    <name evidence="1" type="ORF">IV203_009158</name>
</gene>
<dbReference type="Proteomes" id="UP000693970">
    <property type="component" value="Unassembled WGS sequence"/>
</dbReference>
<keyword evidence="2" id="KW-1185">Reference proteome</keyword>